<name>A0A449AEW0_9BACT</name>
<dbReference type="InterPro" id="IPR035931">
    <property type="entry name" value="YlxR-like_sf"/>
</dbReference>
<dbReference type="RefSeq" id="WP_129621755.1">
    <property type="nucleotide sequence ID" value="NZ_LR214972.1"/>
</dbReference>
<dbReference type="InterPro" id="IPR007393">
    <property type="entry name" value="YlxR_dom"/>
</dbReference>
<accession>A0A449AEW0</accession>
<evidence type="ECO:0000313" key="2">
    <source>
        <dbReference type="EMBL" id="VEU63531.1"/>
    </source>
</evidence>
<gene>
    <name evidence="2" type="ORF">NCTC10118_00558</name>
</gene>
<keyword evidence="3" id="KW-1185">Reference proteome</keyword>
<dbReference type="Pfam" id="PF04296">
    <property type="entry name" value="YlxR"/>
    <property type="match status" value="1"/>
</dbReference>
<organism evidence="2 3">
    <name type="scientific">Mycoplasmopsis bovirhinis</name>
    <dbReference type="NCBI Taxonomy" id="29553"/>
    <lineage>
        <taxon>Bacteria</taxon>
        <taxon>Bacillati</taxon>
        <taxon>Mycoplasmatota</taxon>
        <taxon>Mycoplasmoidales</taxon>
        <taxon>Metamycoplasmataceae</taxon>
        <taxon>Mycoplasmopsis</taxon>
    </lineage>
</organism>
<dbReference type="AlphaFoldDB" id="A0A449AEW0"/>
<proteinExistence type="predicted"/>
<dbReference type="Proteomes" id="UP000289952">
    <property type="component" value="Chromosome"/>
</dbReference>
<dbReference type="PANTHER" id="PTHR34215:SF1">
    <property type="entry name" value="YLXR DOMAIN-CONTAINING PROTEIN"/>
    <property type="match status" value="1"/>
</dbReference>
<dbReference type="Gene3D" id="3.30.1230.10">
    <property type="entry name" value="YlxR-like"/>
    <property type="match status" value="1"/>
</dbReference>
<evidence type="ECO:0000313" key="3">
    <source>
        <dbReference type="Proteomes" id="UP000289952"/>
    </source>
</evidence>
<dbReference type="InterPro" id="IPR037465">
    <property type="entry name" value="YlxR"/>
</dbReference>
<protein>
    <submittedName>
        <fullName evidence="2">Putative transcription termination factor</fullName>
    </submittedName>
</protein>
<dbReference type="SUPFAM" id="SSF64376">
    <property type="entry name" value="YlxR-like"/>
    <property type="match status" value="1"/>
</dbReference>
<dbReference type="OrthoDB" id="398624at2"/>
<sequence length="97" mass="11516">MKTDKILTRKCIASMQIIPVKYLVRFDYQKQNNTLTIDQFKTKKGRGAYFLPTIENWAIIKKKRALNRSLRANITLEQYENLEAQLKELIWAKNKPE</sequence>
<feature type="domain" description="YlxR" evidence="1">
    <location>
        <begin position="9"/>
        <end position="83"/>
    </location>
</feature>
<dbReference type="EMBL" id="LR214972">
    <property type="protein sequence ID" value="VEU63531.1"/>
    <property type="molecule type" value="Genomic_DNA"/>
</dbReference>
<dbReference type="PANTHER" id="PTHR34215">
    <property type="entry name" value="BLL0784 PROTEIN"/>
    <property type="match status" value="1"/>
</dbReference>
<evidence type="ECO:0000259" key="1">
    <source>
        <dbReference type="Pfam" id="PF04296"/>
    </source>
</evidence>
<reference evidence="2 3" key="1">
    <citation type="submission" date="2019-01" db="EMBL/GenBank/DDBJ databases">
        <authorList>
            <consortium name="Pathogen Informatics"/>
        </authorList>
    </citation>
    <scope>NUCLEOTIDE SEQUENCE [LARGE SCALE GENOMIC DNA]</scope>
    <source>
        <strain evidence="2 3">NCTC10118</strain>
    </source>
</reference>